<keyword evidence="1" id="KW-0812">Transmembrane</keyword>
<feature type="transmembrane region" description="Helical" evidence="1">
    <location>
        <begin position="6"/>
        <end position="26"/>
    </location>
</feature>
<name>A0AAW2ESH5_9HYME</name>
<gene>
    <name evidence="2" type="ORF">PUN28_015912</name>
</gene>
<dbReference type="Proteomes" id="UP001430953">
    <property type="component" value="Unassembled WGS sequence"/>
</dbReference>
<keyword evidence="1" id="KW-0472">Membrane</keyword>
<proteinExistence type="predicted"/>
<keyword evidence="1" id="KW-1133">Transmembrane helix</keyword>
<evidence type="ECO:0000256" key="1">
    <source>
        <dbReference type="SAM" id="Phobius"/>
    </source>
</evidence>
<dbReference type="EMBL" id="JADYXP020000018">
    <property type="protein sequence ID" value="KAL0105815.1"/>
    <property type="molecule type" value="Genomic_DNA"/>
</dbReference>
<sequence length="137" mass="16065">MSRSNVSYISIFVILINCLTLSKCVFYSMPLVSENLLYFRAFSFVRKGGVTGFSVRVLSTFYRSNIGRSENRQGEYRSRVLVTKISTPGIFGEYYFYLRFSYRYFIRNAFTPICSSCYYRLCYCCLLNKASCIWLIN</sequence>
<dbReference type="AlphaFoldDB" id="A0AAW2ESH5"/>
<comment type="caution">
    <text evidence="2">The sequence shown here is derived from an EMBL/GenBank/DDBJ whole genome shotgun (WGS) entry which is preliminary data.</text>
</comment>
<evidence type="ECO:0000313" key="2">
    <source>
        <dbReference type="EMBL" id="KAL0105815.1"/>
    </source>
</evidence>
<reference evidence="2 3" key="1">
    <citation type="submission" date="2023-03" db="EMBL/GenBank/DDBJ databases">
        <title>High recombination rates correlate with genetic variation in Cardiocondyla obscurior ants.</title>
        <authorList>
            <person name="Errbii M."/>
        </authorList>
    </citation>
    <scope>NUCLEOTIDE SEQUENCE [LARGE SCALE GENOMIC DNA]</scope>
    <source>
        <strain evidence="2">Alpha-2009</strain>
        <tissue evidence="2">Whole body</tissue>
    </source>
</reference>
<evidence type="ECO:0000313" key="3">
    <source>
        <dbReference type="Proteomes" id="UP001430953"/>
    </source>
</evidence>
<protein>
    <recommendedName>
        <fullName evidence="4">Secreted protein</fullName>
    </recommendedName>
</protein>
<organism evidence="2 3">
    <name type="scientific">Cardiocondyla obscurior</name>
    <dbReference type="NCBI Taxonomy" id="286306"/>
    <lineage>
        <taxon>Eukaryota</taxon>
        <taxon>Metazoa</taxon>
        <taxon>Ecdysozoa</taxon>
        <taxon>Arthropoda</taxon>
        <taxon>Hexapoda</taxon>
        <taxon>Insecta</taxon>
        <taxon>Pterygota</taxon>
        <taxon>Neoptera</taxon>
        <taxon>Endopterygota</taxon>
        <taxon>Hymenoptera</taxon>
        <taxon>Apocrita</taxon>
        <taxon>Aculeata</taxon>
        <taxon>Formicoidea</taxon>
        <taxon>Formicidae</taxon>
        <taxon>Myrmicinae</taxon>
        <taxon>Cardiocondyla</taxon>
    </lineage>
</organism>
<keyword evidence="3" id="KW-1185">Reference proteome</keyword>
<evidence type="ECO:0008006" key="4">
    <source>
        <dbReference type="Google" id="ProtNLM"/>
    </source>
</evidence>
<accession>A0AAW2ESH5</accession>